<accession>A0A974X7H2</accession>
<reference evidence="1" key="1">
    <citation type="submission" date="2021-02" db="EMBL/GenBank/DDBJ databases">
        <authorList>
            <person name="Franco D."/>
        </authorList>
    </citation>
    <scope>NUCLEOTIDE SEQUENCE</scope>
    <source>
        <strain evidence="1">RANSCY</strain>
    </source>
</reference>
<dbReference type="AlphaFoldDB" id="A0A974X7H2"/>
<evidence type="ECO:0000313" key="1">
    <source>
        <dbReference type="EMBL" id="QSW38005.1"/>
    </source>
</evidence>
<gene>
    <name evidence="1" type="ORF">JSR06_00160</name>
</gene>
<reference evidence="1" key="2">
    <citation type="submission" date="2021-03" db="EMBL/GenBank/DDBJ databases">
        <title>Alternative transmission patterns in independently acquired nutritional co-symbionts of Dictyopharidae planthoppers.</title>
        <authorList>
            <person name="Michalik A."/>
            <person name="Lukasik P."/>
        </authorList>
    </citation>
    <scope>NUCLEOTIDE SEQUENCE</scope>
    <source>
        <strain evidence="1">RANSCY</strain>
    </source>
</reference>
<dbReference type="Proteomes" id="UP000663347">
    <property type="component" value="Chromosome"/>
</dbReference>
<protein>
    <submittedName>
        <fullName evidence="1">Uncharacterized protein</fullName>
    </submittedName>
</protein>
<organism evidence="1 2">
    <name type="scientific">Candidatus Vidania fulgoroideorum</name>
    <dbReference type="NCBI Taxonomy" id="881286"/>
    <lineage>
        <taxon>Bacteria</taxon>
        <taxon>Pseudomonadati</taxon>
        <taxon>Pseudomonadota</taxon>
        <taxon>Betaproteobacteria</taxon>
        <taxon>Candidatus Vidania</taxon>
    </lineage>
</organism>
<sequence>MERKKNISVNIKRNKRNIKIKSKVKKLVKRYTKTKDDKVFNRIVSLIDNKEKNVNKKSRLIKKLYSLRNKGKGDSRI</sequence>
<name>A0A974X7H2_9PROT</name>
<evidence type="ECO:0000313" key="2">
    <source>
        <dbReference type="Proteomes" id="UP000663347"/>
    </source>
</evidence>
<dbReference type="EMBL" id="CP071412">
    <property type="protein sequence ID" value="QSW38005.1"/>
    <property type="molecule type" value="Genomic_DNA"/>
</dbReference>
<proteinExistence type="predicted"/>